<proteinExistence type="predicted"/>
<feature type="compositionally biased region" description="Gly residues" evidence="1">
    <location>
        <begin position="11"/>
        <end position="26"/>
    </location>
</feature>
<name>A0A0P7B9B3_9HYPO</name>
<keyword evidence="3" id="KW-1185">Reference proteome</keyword>
<evidence type="ECO:0000313" key="3">
    <source>
        <dbReference type="Proteomes" id="UP000050424"/>
    </source>
</evidence>
<sequence>MSSSNGNPNTGSGGGAPNGGSGGSNPVGGKPTGQNGHGGTIQDIIIEENLANTKPI</sequence>
<feature type="compositionally biased region" description="Low complexity" evidence="1">
    <location>
        <begin position="1"/>
        <end position="10"/>
    </location>
</feature>
<protein>
    <submittedName>
        <fullName evidence="2">Uncharacterized protein</fullName>
    </submittedName>
</protein>
<dbReference type="AlphaFoldDB" id="A0A0P7B9B3"/>
<dbReference type="Proteomes" id="UP000050424">
    <property type="component" value="Unassembled WGS sequence"/>
</dbReference>
<accession>A0A0P7B9B3</accession>
<dbReference type="EMBL" id="LKCW01000051">
    <property type="protein sequence ID" value="KPM42310.1"/>
    <property type="molecule type" value="Genomic_DNA"/>
</dbReference>
<gene>
    <name evidence="2" type="ORF">AK830_g4253</name>
</gene>
<comment type="caution">
    <text evidence="2">The sequence shown here is derived from an EMBL/GenBank/DDBJ whole genome shotgun (WGS) entry which is preliminary data.</text>
</comment>
<feature type="region of interest" description="Disordered" evidence="1">
    <location>
        <begin position="1"/>
        <end position="56"/>
    </location>
</feature>
<evidence type="ECO:0000313" key="2">
    <source>
        <dbReference type="EMBL" id="KPM42310.1"/>
    </source>
</evidence>
<organism evidence="2 3">
    <name type="scientific">Neonectria ditissima</name>
    <dbReference type="NCBI Taxonomy" id="78410"/>
    <lineage>
        <taxon>Eukaryota</taxon>
        <taxon>Fungi</taxon>
        <taxon>Dikarya</taxon>
        <taxon>Ascomycota</taxon>
        <taxon>Pezizomycotina</taxon>
        <taxon>Sordariomycetes</taxon>
        <taxon>Hypocreomycetidae</taxon>
        <taxon>Hypocreales</taxon>
        <taxon>Nectriaceae</taxon>
        <taxon>Neonectria</taxon>
    </lineage>
</organism>
<evidence type="ECO:0000256" key="1">
    <source>
        <dbReference type="SAM" id="MobiDB-lite"/>
    </source>
</evidence>
<reference evidence="2 3" key="1">
    <citation type="submission" date="2015-09" db="EMBL/GenBank/DDBJ databases">
        <title>Draft genome of a European isolate of the apple canker pathogen Neonectria ditissima.</title>
        <authorList>
            <person name="Gomez-Cortecero A."/>
            <person name="Harrison R.J."/>
            <person name="Armitage A.D."/>
        </authorList>
    </citation>
    <scope>NUCLEOTIDE SEQUENCE [LARGE SCALE GENOMIC DNA]</scope>
    <source>
        <strain evidence="2 3">R09/05</strain>
    </source>
</reference>